<evidence type="ECO:0000313" key="1">
    <source>
        <dbReference type="EMBL" id="MFB2878011.1"/>
    </source>
</evidence>
<evidence type="ECO:0008006" key="3">
    <source>
        <dbReference type="Google" id="ProtNLM"/>
    </source>
</evidence>
<reference evidence="1 2" key="1">
    <citation type="submission" date="2024-09" db="EMBL/GenBank/DDBJ databases">
        <title>Floridaenema gen nov. (Aerosakkonemataceae, Aerosakkonematales ord. nov., Cyanobacteria) from benthic tropical and subtropical fresh waters, with the description of four new species.</title>
        <authorList>
            <person name="Moretto J.A."/>
            <person name="Berthold D.E."/>
            <person name="Lefler F.W."/>
            <person name="Huang I.-S."/>
            <person name="Laughinghouse H. IV."/>
        </authorList>
    </citation>
    <scope>NUCLEOTIDE SEQUENCE [LARGE SCALE GENOMIC DNA]</scope>
    <source>
        <strain evidence="1 2">BLCC-F46</strain>
    </source>
</reference>
<comment type="caution">
    <text evidence="1">The sequence shown here is derived from an EMBL/GenBank/DDBJ whole genome shotgun (WGS) entry which is preliminary data.</text>
</comment>
<gene>
    <name evidence="1" type="ORF">ACE1CC_14260</name>
</gene>
<dbReference type="PANTHER" id="PTHR35690">
    <property type="entry name" value="OS01G0363500 PROTEIN"/>
    <property type="match status" value="1"/>
</dbReference>
<keyword evidence="2" id="KW-1185">Reference proteome</keyword>
<name>A0ABV4X5E8_9CYAN</name>
<dbReference type="Proteomes" id="UP001576774">
    <property type="component" value="Unassembled WGS sequence"/>
</dbReference>
<evidence type="ECO:0000313" key="2">
    <source>
        <dbReference type="Proteomes" id="UP001576774"/>
    </source>
</evidence>
<accession>A0ABV4X5E8</accession>
<protein>
    <recommendedName>
        <fullName evidence="3">Plastid lipid-associated protein/fibrillin conserved domain-containing protein</fullName>
    </recommendedName>
</protein>
<sequence length="207" mass="23172">MSTNLISPTSPDFLETLTKAAAWEQKSDRPKAAEVVQALLEAEKLTKQQRINYPLETLIGSWRLHFVVSPKKSSQRSGIKMGNGFYLPKFVKAQISFSPAEADNSLNPNQLKIGNQLQVGTISFKFNGPAKYLGKKNLLAFDFTQIQVGFLGFTVYSGNFRGGQKKNQYFQQKHIRDLPFFAFFAINENYIAARGRGGGLAIWVKEA</sequence>
<organism evidence="1 2">
    <name type="scientific">Floridaenema aerugineum BLCC-F46</name>
    <dbReference type="NCBI Taxonomy" id="3153654"/>
    <lineage>
        <taxon>Bacteria</taxon>
        <taxon>Bacillati</taxon>
        <taxon>Cyanobacteriota</taxon>
        <taxon>Cyanophyceae</taxon>
        <taxon>Oscillatoriophycideae</taxon>
        <taxon>Aerosakkonematales</taxon>
        <taxon>Aerosakkonemataceae</taxon>
        <taxon>Floridanema</taxon>
        <taxon>Floridanema aerugineum</taxon>
    </lineage>
</organism>
<proteinExistence type="predicted"/>
<dbReference type="EMBL" id="JBHFNQ010000108">
    <property type="protein sequence ID" value="MFB2878011.1"/>
    <property type="molecule type" value="Genomic_DNA"/>
</dbReference>
<dbReference type="PANTHER" id="PTHR35690:SF1">
    <property type="entry name" value="OS01G0363500 PROTEIN"/>
    <property type="match status" value="1"/>
</dbReference>
<dbReference type="RefSeq" id="WP_413271097.1">
    <property type="nucleotide sequence ID" value="NZ_JBHFNQ010000108.1"/>
</dbReference>